<organism evidence="1 2">
    <name type="scientific">Caerostris extrusa</name>
    <name type="common">Bark spider</name>
    <name type="synonym">Caerostris bankana</name>
    <dbReference type="NCBI Taxonomy" id="172846"/>
    <lineage>
        <taxon>Eukaryota</taxon>
        <taxon>Metazoa</taxon>
        <taxon>Ecdysozoa</taxon>
        <taxon>Arthropoda</taxon>
        <taxon>Chelicerata</taxon>
        <taxon>Arachnida</taxon>
        <taxon>Araneae</taxon>
        <taxon>Araneomorphae</taxon>
        <taxon>Entelegynae</taxon>
        <taxon>Araneoidea</taxon>
        <taxon>Araneidae</taxon>
        <taxon>Caerostris</taxon>
    </lineage>
</organism>
<evidence type="ECO:0000313" key="1">
    <source>
        <dbReference type="EMBL" id="GIY27387.1"/>
    </source>
</evidence>
<name>A0AAV4S4P7_CAEEX</name>
<protein>
    <submittedName>
        <fullName evidence="1">Uncharacterized protein</fullName>
    </submittedName>
</protein>
<accession>A0AAV4S4P7</accession>
<dbReference type="Proteomes" id="UP001054945">
    <property type="component" value="Unassembled WGS sequence"/>
</dbReference>
<proteinExistence type="predicted"/>
<sequence length="89" mass="10139">MTINSFTKFKLLTSSSSNALPKDDERDPIRLTFADQNVREPQRSSSPRTVGQLSDFPAYQYFALAHKAKFRLNIGLNLLQIFINFSLLS</sequence>
<evidence type="ECO:0000313" key="2">
    <source>
        <dbReference type="Proteomes" id="UP001054945"/>
    </source>
</evidence>
<reference evidence="1 2" key="1">
    <citation type="submission" date="2021-06" db="EMBL/GenBank/DDBJ databases">
        <title>Caerostris extrusa draft genome.</title>
        <authorList>
            <person name="Kono N."/>
            <person name="Arakawa K."/>
        </authorList>
    </citation>
    <scope>NUCLEOTIDE SEQUENCE [LARGE SCALE GENOMIC DNA]</scope>
</reference>
<keyword evidence="2" id="KW-1185">Reference proteome</keyword>
<comment type="caution">
    <text evidence="1">The sequence shown here is derived from an EMBL/GenBank/DDBJ whole genome shotgun (WGS) entry which is preliminary data.</text>
</comment>
<dbReference type="EMBL" id="BPLR01008811">
    <property type="protein sequence ID" value="GIY27387.1"/>
    <property type="molecule type" value="Genomic_DNA"/>
</dbReference>
<dbReference type="AlphaFoldDB" id="A0AAV4S4P7"/>
<gene>
    <name evidence="1" type="ORF">CEXT_406621</name>
</gene>